<evidence type="ECO:0000256" key="2">
    <source>
        <dbReference type="ARBA" id="ARBA00005695"/>
    </source>
</evidence>
<evidence type="ECO:0000313" key="8">
    <source>
        <dbReference type="Proteomes" id="UP001208567"/>
    </source>
</evidence>
<dbReference type="SUPFAM" id="SSF58104">
    <property type="entry name" value="Methyl-accepting chemotaxis protein (MCP) signaling domain"/>
    <property type="match status" value="1"/>
</dbReference>
<dbReference type="SMART" id="SM00283">
    <property type="entry name" value="MA"/>
    <property type="match status" value="1"/>
</dbReference>
<dbReference type="InterPro" id="IPR023765">
    <property type="entry name" value="SBP_5_CS"/>
</dbReference>
<dbReference type="PANTHER" id="PTHR30290">
    <property type="entry name" value="PERIPLASMIC BINDING COMPONENT OF ABC TRANSPORTER"/>
    <property type="match status" value="1"/>
</dbReference>
<dbReference type="CDD" id="cd00995">
    <property type="entry name" value="PBP2_NikA_DppA_OppA_like"/>
    <property type="match status" value="1"/>
</dbReference>
<proteinExistence type="inferred from homology"/>
<dbReference type="InterPro" id="IPR000914">
    <property type="entry name" value="SBP_5_dom"/>
</dbReference>
<reference evidence="7 8" key="1">
    <citation type="journal article" date="2024" name="Int. J. Syst. Evol. Microbiol.">
        <title>Clostridium omnivorum sp. nov., isolated from anoxic soil under the treatment of reductive soil disinfestation.</title>
        <authorList>
            <person name="Ueki A."/>
            <person name="Tonouchi A."/>
            <person name="Kaku N."/>
            <person name="Honma S."/>
            <person name="Ueki K."/>
        </authorList>
    </citation>
    <scope>NUCLEOTIDE SEQUENCE [LARGE SCALE GENOMIC DNA]</scope>
    <source>
        <strain evidence="7 8">E14</strain>
    </source>
</reference>
<dbReference type="CDD" id="cd11386">
    <property type="entry name" value="MCP_signal"/>
    <property type="match status" value="1"/>
</dbReference>
<gene>
    <name evidence="7" type="ORF">bsdE14_34770</name>
</gene>
<dbReference type="EMBL" id="BRXR01000001">
    <property type="protein sequence ID" value="GLC32067.1"/>
    <property type="molecule type" value="Genomic_DNA"/>
</dbReference>
<dbReference type="InterPro" id="IPR039424">
    <property type="entry name" value="SBP_5"/>
</dbReference>
<comment type="subcellular location">
    <subcellularLocation>
        <location evidence="1">Cell membrane</location>
        <topology evidence="1">Lipid-anchor</topology>
    </subcellularLocation>
</comment>
<comment type="similarity">
    <text evidence="2">Belongs to the bacterial solute-binding protein 5 family.</text>
</comment>
<keyword evidence="5" id="KW-0807">Transducer</keyword>
<dbReference type="Gene3D" id="3.10.105.10">
    <property type="entry name" value="Dipeptide-binding Protein, Domain 3"/>
    <property type="match status" value="1"/>
</dbReference>
<sequence length="818" mass="91935">MFFDKSKKQNVLETERTIHEKTIVKNAKDLKVVNRQKYQNLISLRLFNEAEEVLDMTKMLLKSVEDINIEMEKHGEHVNKTVQVSSEVGAFSEEVSASVEETMNEIEDTLEKAKLGQIAVNNVISSIDVVQNTVESMKNVILELEEKSNKIKGIVDTIKGIAKTTHLLSLNANIEAARAGEAGRGFSVVAGEVKKLAENSSSSADEIDFIISEITKVTDETLNIIMKGIEKVNESSCVAEDAVTAIDEMMSSVERTRNISNNIHTAVKDQADKNQFMISVIDDLVEVSEKVRNFNENISVNVDRQKASLNTLKGTITNLTEMCTNDKSEEASKTMFTLSVESPKFFDPAKITEINDTNIVQAIYMGLVRFGSSTEVIGAIARNWHLESDNVTWNFNLRKDMKFHNGRNITARDVKYSYERLLSKEVDSPNRWFLSVIKGADDFYKGRSKEVAGIVVVNDYNIKLVLDFPYSSFVNNLAHCSCSILPKECINKIETEPVGAGPFKFVKWDKINKEIILEKFQGYALGEALVDTVRLKMELENPVNSFIEGNLDYISVNGANINKIKESSYNINLAQCIGSRFITFNYRSSNPLISNKEARQAISYCIDRERIIKEALGGNEVLAKGPFPTSVLDNPNAVTYSRNVNKAKELLRRSGVTSNNLTLNINKTGSNSNFQSILAGILGENLKEIGISLKVVEINSKEYYAEENLTKCDMFIYGWLGDSGTADNFIEPLIDINNASNRSKYNNPKLMEMLSEAKKTKNPYKYKELLCKLENIMIEDATWVYLSTICTSFACQENVKGLRINPLNLIKYEDMWIE</sequence>
<dbReference type="RefSeq" id="WP_264851377.1">
    <property type="nucleotide sequence ID" value="NZ_BRXR01000001.1"/>
</dbReference>
<dbReference type="Gene3D" id="1.10.287.950">
    <property type="entry name" value="Methyl-accepting chemotaxis protein"/>
    <property type="match status" value="1"/>
</dbReference>
<dbReference type="SUPFAM" id="SSF53850">
    <property type="entry name" value="Periplasmic binding protein-like II"/>
    <property type="match status" value="1"/>
</dbReference>
<evidence type="ECO:0000256" key="5">
    <source>
        <dbReference type="PROSITE-ProRule" id="PRU00284"/>
    </source>
</evidence>
<keyword evidence="3" id="KW-0813">Transport</keyword>
<protein>
    <submittedName>
        <fullName evidence="7">Chemotaxis protein</fullName>
    </submittedName>
</protein>
<dbReference type="Pfam" id="PF00496">
    <property type="entry name" value="SBP_bac_5"/>
    <property type="match status" value="1"/>
</dbReference>
<dbReference type="PROSITE" id="PS50111">
    <property type="entry name" value="CHEMOTAXIS_TRANSDUC_2"/>
    <property type="match status" value="1"/>
</dbReference>
<dbReference type="Gene3D" id="3.40.190.10">
    <property type="entry name" value="Periplasmic binding protein-like II"/>
    <property type="match status" value="1"/>
</dbReference>
<dbReference type="InterPro" id="IPR004089">
    <property type="entry name" value="MCPsignal_dom"/>
</dbReference>
<evidence type="ECO:0000256" key="1">
    <source>
        <dbReference type="ARBA" id="ARBA00004193"/>
    </source>
</evidence>
<keyword evidence="4" id="KW-0732">Signal</keyword>
<feature type="domain" description="Methyl-accepting transducer" evidence="6">
    <location>
        <begin position="49"/>
        <end position="285"/>
    </location>
</feature>
<accession>A0ABQ5N9X4</accession>
<dbReference type="PROSITE" id="PS01040">
    <property type="entry name" value="SBP_BACTERIAL_5"/>
    <property type="match status" value="1"/>
</dbReference>
<evidence type="ECO:0000256" key="3">
    <source>
        <dbReference type="ARBA" id="ARBA00022448"/>
    </source>
</evidence>
<name>A0ABQ5N9X4_9CLOT</name>
<dbReference type="PRINTS" id="PR00260">
    <property type="entry name" value="CHEMTRNSDUCR"/>
</dbReference>
<keyword evidence="8" id="KW-1185">Reference proteome</keyword>
<dbReference type="InterPro" id="IPR004090">
    <property type="entry name" value="Chemotax_Me-accpt_rcpt"/>
</dbReference>
<comment type="caution">
    <text evidence="7">The sequence shown here is derived from an EMBL/GenBank/DDBJ whole genome shotgun (WGS) entry which is preliminary data.</text>
</comment>
<dbReference type="Proteomes" id="UP001208567">
    <property type="component" value="Unassembled WGS sequence"/>
</dbReference>
<evidence type="ECO:0000259" key="6">
    <source>
        <dbReference type="PROSITE" id="PS50111"/>
    </source>
</evidence>
<evidence type="ECO:0000256" key="4">
    <source>
        <dbReference type="ARBA" id="ARBA00022729"/>
    </source>
</evidence>
<dbReference type="Pfam" id="PF00015">
    <property type="entry name" value="MCPsignal"/>
    <property type="match status" value="1"/>
</dbReference>
<evidence type="ECO:0000313" key="7">
    <source>
        <dbReference type="EMBL" id="GLC32067.1"/>
    </source>
</evidence>
<organism evidence="7 8">
    <name type="scientific">Clostridium omnivorum</name>
    <dbReference type="NCBI Taxonomy" id="1604902"/>
    <lineage>
        <taxon>Bacteria</taxon>
        <taxon>Bacillati</taxon>
        <taxon>Bacillota</taxon>
        <taxon>Clostridia</taxon>
        <taxon>Eubacteriales</taxon>
        <taxon>Clostridiaceae</taxon>
        <taxon>Clostridium</taxon>
    </lineage>
</organism>
<dbReference type="Gene3D" id="3.90.76.10">
    <property type="entry name" value="Dipeptide-binding Protein, Domain 1"/>
    <property type="match status" value="1"/>
</dbReference>
<dbReference type="PANTHER" id="PTHR30290:SF9">
    <property type="entry name" value="OLIGOPEPTIDE-BINDING PROTEIN APPA"/>
    <property type="match status" value="1"/>
</dbReference>